<dbReference type="EMBL" id="LSBH01000004">
    <property type="protein sequence ID" value="OAQ80284.1"/>
    <property type="molecule type" value="Genomic_DNA"/>
</dbReference>
<feature type="region of interest" description="Disordered" evidence="1">
    <location>
        <begin position="71"/>
        <end position="140"/>
    </location>
</feature>
<dbReference type="Proteomes" id="UP000078340">
    <property type="component" value="Unassembled WGS sequence"/>
</dbReference>
<feature type="compositionally biased region" description="Basic and acidic residues" evidence="1">
    <location>
        <begin position="1"/>
        <end position="10"/>
    </location>
</feature>
<dbReference type="OMA" id="RDWKPNG"/>
<feature type="compositionally biased region" description="Polar residues" evidence="1">
    <location>
        <begin position="84"/>
        <end position="98"/>
    </location>
</feature>
<dbReference type="AlphaFoldDB" id="A0A179HFF8"/>
<dbReference type="OrthoDB" id="5408734at2759"/>
<organism evidence="3 4">
    <name type="scientific">Purpureocillium lilacinum</name>
    <name type="common">Paecilomyces lilacinus</name>
    <dbReference type="NCBI Taxonomy" id="33203"/>
    <lineage>
        <taxon>Eukaryota</taxon>
        <taxon>Fungi</taxon>
        <taxon>Dikarya</taxon>
        <taxon>Ascomycota</taxon>
        <taxon>Pezizomycotina</taxon>
        <taxon>Sordariomycetes</taxon>
        <taxon>Hypocreomycetidae</taxon>
        <taxon>Hypocreales</taxon>
        <taxon>Ophiocordycipitaceae</taxon>
        <taxon>Purpureocillium</taxon>
    </lineage>
</organism>
<evidence type="ECO:0000313" key="2">
    <source>
        <dbReference type="EMBL" id="OAQ80284.1"/>
    </source>
</evidence>
<comment type="caution">
    <text evidence="3">The sequence shown here is derived from an EMBL/GenBank/DDBJ whole genome shotgun (WGS) entry which is preliminary data.</text>
</comment>
<name>A0A179HFF8_PURLI</name>
<dbReference type="EMBL" id="LSBI01000006">
    <property type="protein sequence ID" value="OAQ88311.1"/>
    <property type="molecule type" value="Genomic_DNA"/>
</dbReference>
<dbReference type="Proteomes" id="UP000078240">
    <property type="component" value="Unassembled WGS sequence"/>
</dbReference>
<dbReference type="KEGG" id="plj:28888900"/>
<dbReference type="RefSeq" id="XP_018177030.1">
    <property type="nucleotide sequence ID" value="XM_018323851.1"/>
</dbReference>
<feature type="region of interest" description="Disordered" evidence="1">
    <location>
        <begin position="1"/>
        <end position="22"/>
    </location>
</feature>
<sequence length="140" mass="15856">MTDAELDRDWQPNGRRPQSTIARSFSQELMDIFRIENSLTDLDQQVDARRQNVGKNTQELADLEARIREMEDRLRRNQPGRTGIQVNTNQTSTQQRTETINKDDSKPRSRPGTARATQQAPSSGNMPPTPGASEDGNVEY</sequence>
<evidence type="ECO:0000313" key="4">
    <source>
        <dbReference type="Proteomes" id="UP000078340"/>
    </source>
</evidence>
<reference evidence="3 4" key="1">
    <citation type="submission" date="2016-02" db="EMBL/GenBank/DDBJ databases">
        <title>Biosynthesis of antibiotic leucinostatins and their inhibition on Phytophthora in bio-control Purpureocillium lilacinum.</title>
        <authorList>
            <person name="Wang G."/>
            <person name="Liu Z."/>
            <person name="Lin R."/>
            <person name="Li E."/>
            <person name="Mao Z."/>
            <person name="Ling J."/>
            <person name="Yin W."/>
            <person name="Xie B."/>
        </authorList>
    </citation>
    <scope>NUCLEOTIDE SEQUENCE [LARGE SCALE GENOMIC DNA]</scope>
    <source>
        <strain evidence="2">PLBJ-1</strain>
        <strain evidence="3">PLFJ-1</strain>
    </source>
</reference>
<gene>
    <name evidence="2" type="ORF">VFPBJ_05869</name>
    <name evidence="3" type="ORF">VFPFJ_06776</name>
</gene>
<protein>
    <submittedName>
        <fullName evidence="3">CENP-Q, a CENPA-CAD centromere complex subunit domain-containing protein</fullName>
    </submittedName>
</protein>
<evidence type="ECO:0000313" key="3">
    <source>
        <dbReference type="EMBL" id="OAQ88311.1"/>
    </source>
</evidence>
<feature type="compositionally biased region" description="Polar residues" evidence="1">
    <location>
        <begin position="115"/>
        <end position="126"/>
    </location>
</feature>
<accession>A0A179HFF8</accession>
<evidence type="ECO:0000256" key="1">
    <source>
        <dbReference type="SAM" id="MobiDB-lite"/>
    </source>
</evidence>
<dbReference type="GeneID" id="28888900"/>
<proteinExistence type="predicted"/>